<sequence length="256" mass="29676">MEGRTMTWLKIIGAVVLLWTLTNFFLRYYEYSVFIYLFRFLGNYRQIAHIFIRTDYWGDHREGNRREEYAALRRHEIAERFLIKGGSKAVTGILAELKKTNNEYIRTHLAELIIKIGDTKALPDIEELFNRGAFHSSYGPGGSPIEQFLQSNSPSYRQKRNKEEEESSAKLVQATDMVKDLSDDQMMDILKRLCRAYSVNDESEIKNIEPIAIAIGRKLNQRGGLKAMRELYDKIGNIKGTRSLDMHWNGIGDWQG</sequence>
<evidence type="ECO:0000313" key="2">
    <source>
        <dbReference type="EMBL" id="ABL64343.1"/>
    </source>
</evidence>
<evidence type="ECO:0000256" key="1">
    <source>
        <dbReference type="SAM" id="Phobius"/>
    </source>
</evidence>
<dbReference type="Proteomes" id="UP000008701">
    <property type="component" value="Chromosome"/>
</dbReference>
<name>A1BD66_CHLPD</name>
<feature type="transmembrane region" description="Helical" evidence="1">
    <location>
        <begin position="6"/>
        <end position="26"/>
    </location>
</feature>
<dbReference type="HOGENOM" id="CLU_1084608_0_0_10"/>
<keyword evidence="1" id="KW-0472">Membrane</keyword>
<keyword evidence="1" id="KW-1133">Transmembrane helix</keyword>
<reference evidence="2 3" key="1">
    <citation type="submission" date="2006-12" db="EMBL/GenBank/DDBJ databases">
        <title>Complete sequence of Chlorobium phaeobacteroides DSM 266.</title>
        <authorList>
            <consortium name="US DOE Joint Genome Institute"/>
            <person name="Copeland A."/>
            <person name="Lucas S."/>
            <person name="Lapidus A."/>
            <person name="Barry K."/>
            <person name="Detter J.C."/>
            <person name="Glavina del Rio T."/>
            <person name="Hammon N."/>
            <person name="Israni S."/>
            <person name="Pitluck S."/>
            <person name="Goltsman E."/>
            <person name="Schmutz J."/>
            <person name="Larimer F."/>
            <person name="Land M."/>
            <person name="Hauser L."/>
            <person name="Mikhailova N."/>
            <person name="Li T."/>
            <person name="Overmann J."/>
            <person name="Bryant D.A."/>
            <person name="Richardson P."/>
        </authorList>
    </citation>
    <scope>NUCLEOTIDE SEQUENCE [LARGE SCALE GENOMIC DNA]</scope>
    <source>
        <strain evidence="2 3">DSM 266</strain>
    </source>
</reference>
<protein>
    <submittedName>
        <fullName evidence="2">Uncharacterized protein</fullName>
    </submittedName>
</protein>
<gene>
    <name evidence="2" type="ordered locus">Cpha266_0280</name>
</gene>
<dbReference type="EMBL" id="CP000492">
    <property type="protein sequence ID" value="ABL64343.1"/>
    <property type="molecule type" value="Genomic_DNA"/>
</dbReference>
<keyword evidence="1" id="KW-0812">Transmembrane</keyword>
<proteinExistence type="predicted"/>
<organism evidence="2 3">
    <name type="scientific">Chlorobium phaeobacteroides (strain DSM 266 / SMG 266 / 2430)</name>
    <dbReference type="NCBI Taxonomy" id="290317"/>
    <lineage>
        <taxon>Bacteria</taxon>
        <taxon>Pseudomonadati</taxon>
        <taxon>Chlorobiota</taxon>
        <taxon>Chlorobiia</taxon>
        <taxon>Chlorobiales</taxon>
        <taxon>Chlorobiaceae</taxon>
        <taxon>Chlorobium/Pelodictyon group</taxon>
        <taxon>Chlorobium</taxon>
    </lineage>
</organism>
<accession>A1BD66</accession>
<keyword evidence="3" id="KW-1185">Reference proteome</keyword>
<evidence type="ECO:0000313" key="3">
    <source>
        <dbReference type="Proteomes" id="UP000008701"/>
    </source>
</evidence>
<dbReference type="AlphaFoldDB" id="A1BD66"/>
<dbReference type="KEGG" id="cph:Cpha266_0280"/>